<sequence length="269" mass="30185">MKAGDFLKVIYFDEPFVSDFLQIIAGGELKKTSEFLSELHSNADAEAAIDAKAGTDTKGIAKIFSIFSGIDLTVSGKASAEISHKRDRIVKNILENTLLSDFVSILKADDRRPKNKRCEGIEVFKKITVKPVKNSFSYFMLIAPYMSMMDGKVDLDGSTLKIDPAKLEQALDKGRGFYEFVGVANGKKFIIRFNRQAFRNGYTMSDLPKMELTYYAIKVGQISLDELDVSKEFEFGAKTPERFDYKRQNETEKADVLDVYDAVISGVLQ</sequence>
<comment type="caution">
    <text evidence="1">The sequence shown here is derived from an EMBL/GenBank/DDBJ whole genome shotgun (WGS) entry which is preliminary data.</text>
</comment>
<gene>
    <name evidence="1" type="ORF">FYJ79_09760</name>
</gene>
<dbReference type="InterPro" id="IPR045633">
    <property type="entry name" value="DUF6414"/>
</dbReference>
<proteinExistence type="predicted"/>
<dbReference type="RefSeq" id="WP_154517596.1">
    <property type="nucleotide sequence ID" value="NZ_VUNM01000026.1"/>
</dbReference>
<dbReference type="Proteomes" id="UP000442619">
    <property type="component" value="Unassembled WGS sequence"/>
</dbReference>
<dbReference type="AlphaFoldDB" id="A0A844FW58"/>
<reference evidence="1 2" key="1">
    <citation type="submission" date="2019-08" db="EMBL/GenBank/DDBJ databases">
        <title>In-depth cultivation of the pig gut microbiome towards novel bacterial diversity and tailored functional studies.</title>
        <authorList>
            <person name="Wylensek D."/>
            <person name="Hitch T.C.A."/>
            <person name="Clavel T."/>
        </authorList>
    </citation>
    <scope>NUCLEOTIDE SEQUENCE [LARGE SCALE GENOMIC DNA]</scope>
    <source>
        <strain evidence="1 2">CA-Schmier-601-WT-3</strain>
    </source>
</reference>
<dbReference type="EMBL" id="VUNM01000026">
    <property type="protein sequence ID" value="MST89853.1"/>
    <property type="molecule type" value="Genomic_DNA"/>
</dbReference>
<organism evidence="1 2">
    <name type="scientific">Sharpea porci</name>
    <dbReference type="NCBI Taxonomy" id="2652286"/>
    <lineage>
        <taxon>Bacteria</taxon>
        <taxon>Bacillati</taxon>
        <taxon>Bacillota</taxon>
        <taxon>Erysipelotrichia</taxon>
        <taxon>Erysipelotrichales</taxon>
        <taxon>Coprobacillaceae</taxon>
        <taxon>Sharpea</taxon>
    </lineage>
</organism>
<name>A0A844FW58_9FIRM</name>
<dbReference type="Pfam" id="PF19952">
    <property type="entry name" value="DUF6414"/>
    <property type="match status" value="1"/>
</dbReference>
<protein>
    <submittedName>
        <fullName evidence="1">Uncharacterized protein</fullName>
    </submittedName>
</protein>
<accession>A0A844FW58</accession>
<keyword evidence="2" id="KW-1185">Reference proteome</keyword>
<evidence type="ECO:0000313" key="1">
    <source>
        <dbReference type="EMBL" id="MST89853.1"/>
    </source>
</evidence>
<evidence type="ECO:0000313" key="2">
    <source>
        <dbReference type="Proteomes" id="UP000442619"/>
    </source>
</evidence>